<evidence type="ECO:0000256" key="1">
    <source>
        <dbReference type="ARBA" id="ARBA00001957"/>
    </source>
</evidence>
<dbReference type="InterPro" id="IPR001242">
    <property type="entry name" value="Condensation_dom"/>
</dbReference>
<dbReference type="SUPFAM" id="SSF47336">
    <property type="entry name" value="ACP-like"/>
    <property type="match status" value="4"/>
</dbReference>
<dbReference type="PROSITE" id="PS00012">
    <property type="entry name" value="PHOSPHOPANTETHEINE"/>
    <property type="match status" value="2"/>
</dbReference>
<keyword evidence="7" id="KW-0511">Multifunctional enzyme</keyword>
<dbReference type="NCBIfam" id="TIGR01733">
    <property type="entry name" value="AA-adenyl-dom"/>
    <property type="match status" value="4"/>
</dbReference>
<dbReference type="PANTHER" id="PTHR45527">
    <property type="entry name" value="NONRIBOSOMAL PEPTIDE SYNTHETASE"/>
    <property type="match status" value="1"/>
</dbReference>
<comment type="similarity">
    <text evidence="2">Belongs to the ATP-dependent AMP-binding enzyme family.</text>
</comment>
<dbReference type="PANTHER" id="PTHR45527:SF1">
    <property type="entry name" value="FATTY ACID SYNTHASE"/>
    <property type="match status" value="1"/>
</dbReference>
<dbReference type="InterPro" id="IPR023213">
    <property type="entry name" value="CAT-like_dom_sf"/>
</dbReference>
<evidence type="ECO:0000313" key="10">
    <source>
        <dbReference type="EMBL" id="MFC0215898.1"/>
    </source>
</evidence>
<dbReference type="CDD" id="cd12117">
    <property type="entry name" value="A_NRPS_Srf_like"/>
    <property type="match status" value="1"/>
</dbReference>
<gene>
    <name evidence="10" type="ORF">ACFFK0_26220</name>
</gene>
<dbReference type="InterPro" id="IPR009081">
    <property type="entry name" value="PP-bd_ACP"/>
</dbReference>
<feature type="compositionally biased region" description="Basic residues" evidence="8">
    <location>
        <begin position="4188"/>
        <end position="4198"/>
    </location>
</feature>
<evidence type="ECO:0000313" key="11">
    <source>
        <dbReference type="Proteomes" id="UP001589776"/>
    </source>
</evidence>
<dbReference type="SMART" id="SM00823">
    <property type="entry name" value="PKS_PP"/>
    <property type="match status" value="4"/>
</dbReference>
<dbReference type="Gene3D" id="2.30.38.10">
    <property type="entry name" value="Luciferase, Domain 3"/>
    <property type="match status" value="4"/>
</dbReference>
<dbReference type="InterPro" id="IPR010071">
    <property type="entry name" value="AA_adenyl_dom"/>
</dbReference>
<reference evidence="10 11" key="1">
    <citation type="submission" date="2024-09" db="EMBL/GenBank/DDBJ databases">
        <authorList>
            <person name="Sun Q."/>
            <person name="Mori K."/>
        </authorList>
    </citation>
    <scope>NUCLEOTIDE SEQUENCE [LARGE SCALE GENOMIC DNA]</scope>
    <source>
        <strain evidence="10 11">CCM 7759</strain>
    </source>
</reference>
<dbReference type="InterPro" id="IPR029058">
    <property type="entry name" value="AB_hydrolase_fold"/>
</dbReference>
<dbReference type="InterPro" id="IPR006162">
    <property type="entry name" value="Ppantetheine_attach_site"/>
</dbReference>
<dbReference type="SUPFAM" id="SSF52777">
    <property type="entry name" value="CoA-dependent acyltransferases"/>
    <property type="match status" value="7"/>
</dbReference>
<dbReference type="SUPFAM" id="SSF56801">
    <property type="entry name" value="Acetyl-CoA synthetase-like"/>
    <property type="match status" value="4"/>
</dbReference>
<dbReference type="RefSeq" id="WP_377473529.1">
    <property type="nucleotide sequence ID" value="NZ_JBHLWN010000105.1"/>
</dbReference>
<evidence type="ECO:0000256" key="7">
    <source>
        <dbReference type="ARBA" id="ARBA00023268"/>
    </source>
</evidence>
<comment type="caution">
    <text evidence="10">The sequence shown here is derived from an EMBL/GenBank/DDBJ whole genome shotgun (WGS) entry which is preliminary data.</text>
</comment>
<dbReference type="Pfam" id="PF00668">
    <property type="entry name" value="Condensation"/>
    <property type="match status" value="4"/>
</dbReference>
<comment type="cofactor">
    <cofactor evidence="1">
        <name>pantetheine 4'-phosphate</name>
        <dbReference type="ChEBI" id="CHEBI:47942"/>
    </cofactor>
</comment>
<feature type="domain" description="Carrier" evidence="9">
    <location>
        <begin position="774"/>
        <end position="849"/>
    </location>
</feature>
<evidence type="ECO:0000256" key="2">
    <source>
        <dbReference type="ARBA" id="ARBA00006432"/>
    </source>
</evidence>
<evidence type="ECO:0000256" key="5">
    <source>
        <dbReference type="ARBA" id="ARBA00022737"/>
    </source>
</evidence>
<dbReference type="Gene3D" id="1.10.287.490">
    <property type="entry name" value="Helix hairpin bin"/>
    <property type="match status" value="1"/>
</dbReference>
<dbReference type="CDD" id="cd05930">
    <property type="entry name" value="A_NRPS"/>
    <property type="match status" value="3"/>
</dbReference>
<keyword evidence="3" id="KW-0596">Phosphopantetheine</keyword>
<sequence length="4222" mass="467173">MIDKIAQQMLLTSGRYEKEKLYWASKLQNDLGMSEFPRAARGDSASADSGANAGSIRHSLSPELASRLLGIGRTGYGVFMLLLSGVSYLLHRYASAGEVRIGMPIFKQNQPANELMNTMLVIQTEYESSFAFRDWAGIVRQVVTDANEHQNIPFLALAELAQIPVQADGTAEVPTLVMLEGVHDRSYIAPIRSSICFVFSMGADRIDVTIEYDPRRYTEAYAASLAVHLERILRAVETPDEPLSRLELLTAEERELVAVQFNRTQLDLPQRVTLHGLFEEQAKRSPGQTAVALGTARLTYRELNARANRLARTLRERGALPDTVVAIVAERSLDMIVALLAVMKAGAAYLPIDPAYPEERIAYLLEDSRATLVVTQFAAPAGFDEAAAVNLNDEASFAADDSDLAPLAGPEHLAYIIYTSGTTGKPKGVMIEHRGVTNSIQWRAGEYALSEQDVVLQLFSFSFDGFVTSFFTPIICGSTVVLLTEDDSKDPLAIRRHIAEAGVTHFICVPSLYNAVLESMTEDDARSLRIITVAGERMTDAVIERSKRLAPQAELVNEYGPTETSVVATICRDLKAGEPVTIGVPIANTRVYIVNEQGQLMPVGVPGELCIAGKGLARGYWNRAELTADKFVACPFEPGERMYRTGDLARWLPDGRIDYIDRIDHQVKVRGYRIELGEIETVLLRQPSVKEAVVLARDDAYGQKMLCAYITAEDETALLGLRERLSAELPSYMVPAHLIQLADMPRLPNGKLDRKALPEPDGAASAEEEAVYEAPSTELQERLCAMWQELLGADRIGIKDHFFKRGGHSLKAMMLLSQMHKAFGVEVPLRIVFDSPTVEGIAAYIEEQRGAGAGNRYADIEPVPARAYYPVSSAQKRMFVVSTLEGSGSSYNLPNAMIIEGELDVARLQHAFRQLVSRHETLRTRFVSMDGEPVQIVEESVPFDIPYLETTEDQIDAVVEAFVRPFDLGDAPLFRVELYKLNDNKHLLLYDMHHIISDGVSSGIVVREFVELYQGGELPALRVQYKDYAVWQQERLGTEAGSRQEQYWLNRFAGPLPVLDLPTDFPRPPVQSFQGGVVSAQAERGLLDRLQELAKRTNTTLYMVLFAAYNVLLAKYSGKDDIVVGSPTAGRQHADTEPLIGMFVGTLAMRSRPEAGKTFAAFLEEVKATTLEAFEHQSYPFESLIEKLDLQRDISRNPLFDTMFIVQNMDLDSPALPGLNIVPVGSKGTVSKFDLSLQAREAEEGLLLSVEYSSALYREATIARMIGHYVRILEAVVARPETQLGEIEMITAEEKRVIIQDFNLTRSSYPRDASVAELFRQQAALTPDHPALTFRGKALTYRELDERSNALANRLLAHGVGREEAVGIYSERSMDMVVAILAVLKAGASFVTLDPAYPEERIRHMLEDSAASVCLKFEAEPAGEFGVVWFDLADESLYSGDKADPDVRIGPNDLAYYMYTSGSTGKPKGVMVEQRGIVRLVKQSNYTRFEAGDSLLLTGAVGFDAITYEIFGMLLNGLTLHVVDKDVLLSADLLAEHIRRLGVTLMWMTTPLFNQLSEVRPDVFAGIKQIIIGGELISMRHVNRVRRHCPGIEVFNAYGPTENTTFSTGFPILQDYEEPAPIGKPISNSTAYIVDAAGYLQPIGVPGELIVGGDGVARGYANLPELSADKFVPNPYAPGERMYKSGDLARWLPDGNIEYLGRIDLQVKIRGYRIELGEIEAAIMKLSGMKATCVVPVTDPNGQKVLCAYYVCEEPKTAGQLRESLSRELPSYMVPLYFLQLEQFPLTSNGKIDRRALPAPDYDAAAAAGADYVAPRNETEAAVASLWEETLGVKQVGVYDDFFALGGHSLKAMTLLSRLKQRFGADVPLRALFEAPTVAALAAYIDGVDKAALIAIEPAPEQAYYPLSPAQKRLFVLSRFEGAGVSYNLPRVMTVEGELEPERLEAVFRQLIARHDALRTSFRLVDGEPVQFIADPEELEFAIARHEASEADVPAIVQSFIRPFDLETAPLLRAELVKLEPQKHVLLCDMHHIIADGVSMSIFMKEFTELYEGAELPSLRIQYKDYAVWLDSGEGRTVMSRQEAYWREAFAEEIPLLALPTDYPRPAVKSFEGSNVAVRSGAELKSALDRLAARTGATLYMVLLAAYQVLLHKYSGQDDIIVGTPVAGRPHADVEPVIGMFVNTLALRGRPEPLKTFEQLLDEVKRTTLDALDNQHYPFDALVEQLNVPRDLSRNPLFDTMFSLQNINMDTREMTGLQIEPYPFEGGAAKFDLSLEATATDDELVVSFEYGSALFRHDTVERMAGHYLNILAEAAANPQLTLAEIDMVSEREKMQILEQFNDTAAEYPSQTTLYRTFEATAAAAPDRVAVIDGERTLTYGELNERANRLARKLRSEGVAPDRIVPLLMERAAEMIVGILAIQKAGGAYLPIDPEFPEDRIQYMLDDSGAEWLLTQTKHAGKARALFEGGSVLDLNDPASYETDGSNLEPAAGPRNLAYVIYTSGSTGKPKGVMIEHGAAMNRIHWMQKAYPLSDSDVILQKTPYTFDVSVWEMFWWGFVGAAVCFLKPGGEKNPEEIVSEIERSGVTTMHFVPSMLSLFLDYIEGESDAHVKRLSGLRFVFASGEALQLAHVQRFNRMIYSRCGARLINLYGPTEATVDVSYYDCSTSVESGIVPIGKPIDNIQLYIVGDGVRLQPIGVPGELCIAGVGVARGYVNKPELTDEKFVDNPWSPGMKMYRTGDLARWLPDGTIEYLGRIDFQVKIRGYRIELGELETALLKHDAVRETVVVALEDEEKLYYLCAYFTADRELTVTELREHLGRDLPSYMIPAHFVQLESMPLSPNGKINRKALPKPEGRIATGTEYVAPRTPTEELLAGLWQEALGVERIGVHDSFFALGGHSLKAMSLLAQTHKTFGIELPLRFLFESPTIEAAGRYIDEQARGTYQAIVPAPKQEYYAVSSAQKRMFILNLFEEGGESLAYNMPSVVGLEGPVDAERFEQALQQLIARHESLRTSFHTVQGEPMQRIHDEAPFRLERLVAASEEAAAKALDGWFRPFDLAQAPLLRAALIRIEDCGKHVFVYDTHHIVSDGVSGTIFIEELIRLYEGEQLPQLELHYKDFALWQNEWMAGEQFLRQEQYWLAQMSGVPVLELPTDLPRPAVKSFAGAVREFEASTELVEAMERLARDSGATLYMVLLAAFKVLLSKYSGQSDIVVGSPIAGRSHADTAGMLGMFVNSLAIRSDVSAGKTFRELVADVKTTVLSAFEHQDYPFELLVEKLQLTRDLSRNPLFDTVLVWQNAGGADAEPEQADRGGELRIVPFGQEHTVSKFDLSLIAAPHEGALRLSFEYSTALFHEETIARMTEHLLQLLEAAAAAPDQAVGTISLTTEGELVKLRDWNATAREYAGSSLLHGLFEEQAELMPQQPALVQGSITYTYAQLNAKANRLARSIRSLGAGGTSHRVAVIADRTPEMVIGILAVLKAGAAYVPVDPDYPADRIRYLLEDSGASLVLGRGSAVPDAVRSYEGVNVIDLDNAASYHDADTKPDWSVSPDDVAYVIYTSGTTGKPKGVMIRHRSIANTVKWRRTEFGFGPQHRALQIMSFAFDASVISLFTPLASGTTSYMVPAAEAKDPIVLKKLITLHGITHLNGVPSLFGTIIHLLEPAEAESLQLILLGGEPITSGLVEMTRNKNARVELVNEYGPTESSVMATFMRGLEPNVPITIGRPIANTRIYIVDDQLRQQPIGIRGELCIAGDGLAKGYLNQPELTDDKFVDCPFEPGARMYRTGDAARWLPDGTIEFCGRIDQQVKVRGYRIELAEIDAVLLKQPGVKEATTQAWDDAQGQKYLCAYIVADRDEAVAAARERAASELPAYMVPPHFVRLERLPLTPNGKIDARALPKPDTSIARAPYAAPRTEDEKKLTAVWEELLGIGQIGINDPFFEIGGNSLKATMLTARVYEELHVELPFIAVFQYPTIAKLAGYMARRRVERSDDRPVTLLNRQAQRSLFCFPPVAGYGFYYQELAGLLEEANIAVYGFDFIQSDDRFEQYVKHIRTIQPEGPYRLMGYSAGGNLAFRVAQELEAAGCSVSDIIMLDAEPKKKIIQQTAEETQREIGKVIEQEAEGAQYGAYLQNEAVRDTVFRHMVGYMTFLNELDNSGTVAADIHLIESEGKSLNILQRQASWSKHTTGRQIKHKGAGPHEDMLEPAHLPANAALIRQILG</sequence>
<dbReference type="InterPro" id="IPR036736">
    <property type="entry name" value="ACP-like_sf"/>
</dbReference>
<dbReference type="Proteomes" id="UP001589776">
    <property type="component" value="Unassembled WGS sequence"/>
</dbReference>
<organism evidence="10 11">
    <name type="scientific">Paenibacillus chartarius</name>
    <dbReference type="NCBI Taxonomy" id="747481"/>
    <lineage>
        <taxon>Bacteria</taxon>
        <taxon>Bacillati</taxon>
        <taxon>Bacillota</taxon>
        <taxon>Bacilli</taxon>
        <taxon>Bacillales</taxon>
        <taxon>Paenibacillaceae</taxon>
        <taxon>Paenibacillus</taxon>
    </lineage>
</organism>
<dbReference type="InterPro" id="IPR020845">
    <property type="entry name" value="AMP-binding_CS"/>
</dbReference>
<feature type="domain" description="Carrier" evidence="9">
    <location>
        <begin position="1814"/>
        <end position="1889"/>
    </location>
</feature>
<dbReference type="PROSITE" id="PS50075">
    <property type="entry name" value="CARRIER"/>
    <property type="match status" value="4"/>
</dbReference>
<dbReference type="InterPro" id="IPR001031">
    <property type="entry name" value="Thioesterase"/>
</dbReference>
<evidence type="ECO:0000256" key="6">
    <source>
        <dbReference type="ARBA" id="ARBA00023194"/>
    </source>
</evidence>
<dbReference type="Gene3D" id="1.10.1200.10">
    <property type="entry name" value="ACP-like"/>
    <property type="match status" value="4"/>
</dbReference>
<keyword evidence="6" id="KW-0045">Antibiotic biosynthesis</keyword>
<dbReference type="Gene3D" id="3.30.559.30">
    <property type="entry name" value="Nonribosomal peptide synthetase, condensation domain"/>
    <property type="match status" value="4"/>
</dbReference>
<feature type="domain" description="Carrier" evidence="9">
    <location>
        <begin position="2866"/>
        <end position="2941"/>
    </location>
</feature>
<dbReference type="InterPro" id="IPR025110">
    <property type="entry name" value="AMP-bd_C"/>
</dbReference>
<dbReference type="InterPro" id="IPR045851">
    <property type="entry name" value="AMP-bd_C_sf"/>
</dbReference>
<dbReference type="Pfam" id="PF00501">
    <property type="entry name" value="AMP-binding"/>
    <property type="match status" value="4"/>
</dbReference>
<feature type="region of interest" description="Disordered" evidence="8">
    <location>
        <begin position="4186"/>
        <end position="4205"/>
    </location>
</feature>
<dbReference type="Gene3D" id="3.40.50.980">
    <property type="match status" value="8"/>
</dbReference>
<keyword evidence="11" id="KW-1185">Reference proteome</keyword>
<dbReference type="InterPro" id="IPR020806">
    <property type="entry name" value="PKS_PP-bd"/>
</dbReference>
<dbReference type="Gene3D" id="3.40.50.1820">
    <property type="entry name" value="alpha/beta hydrolase"/>
    <property type="match status" value="1"/>
</dbReference>
<dbReference type="PROSITE" id="PS00455">
    <property type="entry name" value="AMP_BINDING"/>
    <property type="match status" value="4"/>
</dbReference>
<dbReference type="CDD" id="cd19531">
    <property type="entry name" value="LCL_NRPS-like"/>
    <property type="match status" value="3"/>
</dbReference>
<dbReference type="SUPFAM" id="SSF53474">
    <property type="entry name" value="alpha/beta-Hydrolases"/>
    <property type="match status" value="1"/>
</dbReference>
<feature type="domain" description="Carrier" evidence="9">
    <location>
        <begin position="3913"/>
        <end position="3988"/>
    </location>
</feature>
<keyword evidence="4" id="KW-0597">Phosphoprotein</keyword>
<dbReference type="Pfam" id="PF00550">
    <property type="entry name" value="PP-binding"/>
    <property type="match status" value="4"/>
</dbReference>
<dbReference type="NCBIfam" id="NF003417">
    <property type="entry name" value="PRK04813.1"/>
    <property type="match status" value="4"/>
</dbReference>
<evidence type="ECO:0000259" key="9">
    <source>
        <dbReference type="PROSITE" id="PS50075"/>
    </source>
</evidence>
<dbReference type="EMBL" id="JBHLWN010000105">
    <property type="protein sequence ID" value="MFC0215898.1"/>
    <property type="molecule type" value="Genomic_DNA"/>
</dbReference>
<keyword evidence="5" id="KW-0677">Repeat</keyword>
<name>A0ABV6DTP6_9BACL</name>
<dbReference type="Pfam" id="PF13193">
    <property type="entry name" value="AMP-binding_C"/>
    <property type="match status" value="4"/>
</dbReference>
<dbReference type="Pfam" id="PF00975">
    <property type="entry name" value="Thioesterase"/>
    <property type="match status" value="1"/>
</dbReference>
<dbReference type="Gene3D" id="3.30.559.10">
    <property type="entry name" value="Chloramphenicol acetyltransferase-like domain"/>
    <property type="match status" value="3"/>
</dbReference>
<evidence type="ECO:0000256" key="4">
    <source>
        <dbReference type="ARBA" id="ARBA00022553"/>
    </source>
</evidence>
<dbReference type="Gene3D" id="3.30.300.30">
    <property type="match status" value="4"/>
</dbReference>
<dbReference type="InterPro" id="IPR000873">
    <property type="entry name" value="AMP-dep_synth/lig_dom"/>
</dbReference>
<accession>A0ABV6DTP6</accession>
<protein>
    <submittedName>
        <fullName evidence="10">Amino acid adenylation domain-containing protein</fullName>
    </submittedName>
</protein>
<proteinExistence type="inferred from homology"/>
<evidence type="ECO:0000256" key="3">
    <source>
        <dbReference type="ARBA" id="ARBA00022450"/>
    </source>
</evidence>
<evidence type="ECO:0000256" key="8">
    <source>
        <dbReference type="SAM" id="MobiDB-lite"/>
    </source>
</evidence>